<accession>A0ABV2AEA0</accession>
<comment type="caution">
    <text evidence="1">The sequence shown here is derived from an EMBL/GenBank/DDBJ whole genome shotgun (WGS) entry which is preliminary data.</text>
</comment>
<sequence length="68" mass="7440">MRHVASYCAGFNVMGYKGDYQSTKNGKLLCAVSCDTALGYFPDGFYKQSQNLRKSSTEPSLTTRSTSA</sequence>
<dbReference type="EMBL" id="JBDODL010000006">
    <property type="protein sequence ID" value="MES1918016.1"/>
    <property type="molecule type" value="Genomic_DNA"/>
</dbReference>
<reference evidence="1 2" key="1">
    <citation type="journal article" date="2024" name="BMC Biol.">
        <title>Comparative genomics of Ascetosporea gives new insight into the evolutionary basis for animal parasitism in Rhizaria.</title>
        <authorList>
            <person name="Hiltunen Thoren M."/>
            <person name="Onut-Brannstrom I."/>
            <person name="Alfjorden A."/>
            <person name="Peckova H."/>
            <person name="Swords F."/>
            <person name="Hooper C."/>
            <person name="Holzer A.S."/>
            <person name="Bass D."/>
            <person name="Burki F."/>
        </authorList>
    </citation>
    <scope>NUCLEOTIDE SEQUENCE [LARGE SCALE GENOMIC DNA]</scope>
    <source>
        <strain evidence="1">20-A016</strain>
    </source>
</reference>
<evidence type="ECO:0000313" key="1">
    <source>
        <dbReference type="EMBL" id="MES1918016.1"/>
    </source>
</evidence>
<organism evidence="1 2">
    <name type="scientific">Bonamia ostreae</name>
    <dbReference type="NCBI Taxonomy" id="126728"/>
    <lineage>
        <taxon>Eukaryota</taxon>
        <taxon>Sar</taxon>
        <taxon>Rhizaria</taxon>
        <taxon>Endomyxa</taxon>
        <taxon>Ascetosporea</taxon>
        <taxon>Haplosporida</taxon>
        <taxon>Bonamia</taxon>
    </lineage>
</organism>
<name>A0ABV2AEA0_9EUKA</name>
<protein>
    <submittedName>
        <fullName evidence="1">Uncharacterized protein</fullName>
    </submittedName>
</protein>
<evidence type="ECO:0000313" key="2">
    <source>
        <dbReference type="Proteomes" id="UP001439008"/>
    </source>
</evidence>
<proteinExistence type="predicted"/>
<dbReference type="Proteomes" id="UP001439008">
    <property type="component" value="Unassembled WGS sequence"/>
</dbReference>
<gene>
    <name evidence="1" type="ORF">MHBO_000048</name>
</gene>
<keyword evidence="2" id="KW-1185">Reference proteome</keyword>